<evidence type="ECO:0008006" key="3">
    <source>
        <dbReference type="Google" id="ProtNLM"/>
    </source>
</evidence>
<dbReference type="KEGG" id="aaeo:BJI67_10635"/>
<proteinExistence type="predicted"/>
<dbReference type="RefSeq" id="WP_070073003.1">
    <property type="nucleotide sequence ID" value="NZ_CP017448.1"/>
</dbReference>
<dbReference type="EMBL" id="CP017448">
    <property type="protein sequence ID" value="AOV17453.1"/>
    <property type="molecule type" value="Genomic_DNA"/>
</dbReference>
<organism evidence="1 2">
    <name type="scientific">Acidihalobacter aeolianus</name>
    <dbReference type="NCBI Taxonomy" id="2792603"/>
    <lineage>
        <taxon>Bacteria</taxon>
        <taxon>Pseudomonadati</taxon>
        <taxon>Pseudomonadota</taxon>
        <taxon>Gammaproteobacteria</taxon>
        <taxon>Chromatiales</taxon>
        <taxon>Ectothiorhodospiraceae</taxon>
        <taxon>Acidihalobacter</taxon>
    </lineage>
</organism>
<name>A0A1D8K907_9GAMM</name>
<evidence type="ECO:0000313" key="2">
    <source>
        <dbReference type="Proteomes" id="UP000095342"/>
    </source>
</evidence>
<keyword evidence="2" id="KW-1185">Reference proteome</keyword>
<protein>
    <recommendedName>
        <fullName evidence="3">Glycoside hydrolase family 5 domain-containing protein</fullName>
    </recommendedName>
</protein>
<accession>A0A1D8K907</accession>
<sequence length="386" mass="42948">MRFTEPEVGQGRLWLMALLLACLLPIQVQAASMCFGVGDRYRWHLDTTHYKTTPQLLNWLGFAPDNRLLGIWLPAGWQGSWVAGLQGAMDRGYVPVLFEYSLGDLYQQGKDAWHDVEAHREDFYAGVKRLVRVLQPLHGTVLVVLQPEFNIPGVQDRPAFGRMLAQAARMLHHAAHPGLRILVGTCVGDFGHYGTRISDRREWSRFAPALTPAIPQLDFLAFQEMRGGTHRDVEGHMRSYTPEQEGIEVLGRRTAAFSAFLQKKYRKPLLLAYFVVATMTPPGQPAGTWEKAAKEGYSQLFDAVPSMAHNGVFGVMAMSLFDDPAHNNNGLDFWGNASDSFGLVTANARLGQDRIGYPPYVLKPAGRVWLSRTRAVAGAVCSPASW</sequence>
<dbReference type="AlphaFoldDB" id="A0A1D8K907"/>
<reference evidence="1 2" key="1">
    <citation type="submission" date="2016-09" db="EMBL/GenBank/DDBJ databases">
        <title>Acidihalobacter prosperus V6 (DSM14174).</title>
        <authorList>
            <person name="Khaleque H.N."/>
            <person name="Ramsay J.P."/>
            <person name="Murphy R.J.T."/>
            <person name="Kaksonen A.H."/>
            <person name="Boxall N.J."/>
            <person name="Watkin E.L.J."/>
        </authorList>
    </citation>
    <scope>NUCLEOTIDE SEQUENCE [LARGE SCALE GENOMIC DNA]</scope>
    <source>
        <strain evidence="1 2">V6</strain>
    </source>
</reference>
<dbReference type="Proteomes" id="UP000095342">
    <property type="component" value="Chromosome"/>
</dbReference>
<gene>
    <name evidence="1" type="ORF">BJI67_10635</name>
</gene>
<evidence type="ECO:0000313" key="1">
    <source>
        <dbReference type="EMBL" id="AOV17453.1"/>
    </source>
</evidence>